<evidence type="ECO:0000313" key="2">
    <source>
        <dbReference type="Proteomes" id="UP000193922"/>
    </source>
</evidence>
<sequence length="389" mass="43835">MDSINLLGAAIISRILDTATHQHLGSNSAMDDFRRIAELTTVCKFWKDCMPLYATETLVVERSAIKHTNTSSNSQPLHSHKWATNLSFILAMSRQHLTREMRVVMSGPCHSKLLLTSALAALNILDTPWTGVEHLFFLGQGVHTAVREDEQADETTDVYAKVSLLLSILPNISFVWYYLYDKVGFSPGILQIGDRYSSFYLTLQRALLARATKLQCLLPFPSYDLLNVSGTLSCLDLNINVVKDLGCAALFNPATLQTLRLYELTAARDPWYLFTSDCRGNLTFPCLRSLIVLYDPRQVEPSPAIYSTDGLTITFPALERLYIADSTRHVLEFYKLFVGVRQSRTSFLEPVNRLQHIDPHLLTFTQAFSIFARDQTSCYSPLQSTFDGN</sequence>
<dbReference type="Proteomes" id="UP000193922">
    <property type="component" value="Unassembled WGS sequence"/>
</dbReference>
<keyword evidence="2" id="KW-1185">Reference proteome</keyword>
<evidence type="ECO:0008006" key="3">
    <source>
        <dbReference type="Google" id="ProtNLM"/>
    </source>
</evidence>
<dbReference type="EMBL" id="MCFD01000003">
    <property type="protein sequence ID" value="ORX72132.1"/>
    <property type="molecule type" value="Genomic_DNA"/>
</dbReference>
<evidence type="ECO:0000313" key="1">
    <source>
        <dbReference type="EMBL" id="ORX72132.1"/>
    </source>
</evidence>
<reference evidence="1 2" key="1">
    <citation type="submission" date="2016-07" db="EMBL/GenBank/DDBJ databases">
        <title>Pervasive Adenine N6-methylation of Active Genes in Fungi.</title>
        <authorList>
            <consortium name="DOE Joint Genome Institute"/>
            <person name="Mondo S.J."/>
            <person name="Dannebaum R.O."/>
            <person name="Kuo R.C."/>
            <person name="Labutti K."/>
            <person name="Haridas S."/>
            <person name="Kuo A."/>
            <person name="Salamov A."/>
            <person name="Ahrendt S.R."/>
            <person name="Lipzen A."/>
            <person name="Sullivan W."/>
            <person name="Andreopoulos W.B."/>
            <person name="Clum A."/>
            <person name="Lindquist E."/>
            <person name="Daum C."/>
            <person name="Ramamoorthy G.K."/>
            <person name="Gryganskyi A."/>
            <person name="Culley D."/>
            <person name="Magnuson J.K."/>
            <person name="James T.Y."/>
            <person name="O'Malley M.A."/>
            <person name="Stajich J.E."/>
            <person name="Spatafora J.W."/>
            <person name="Visel A."/>
            <person name="Grigoriev I.V."/>
        </authorList>
    </citation>
    <scope>NUCLEOTIDE SEQUENCE [LARGE SCALE GENOMIC DNA]</scope>
    <source>
        <strain evidence="1 2">ATCC 12442</strain>
    </source>
</reference>
<dbReference type="AlphaFoldDB" id="A0A1Y1WF79"/>
<organism evidence="1 2">
    <name type="scientific">Linderina pennispora</name>
    <dbReference type="NCBI Taxonomy" id="61395"/>
    <lineage>
        <taxon>Eukaryota</taxon>
        <taxon>Fungi</taxon>
        <taxon>Fungi incertae sedis</taxon>
        <taxon>Zoopagomycota</taxon>
        <taxon>Kickxellomycotina</taxon>
        <taxon>Kickxellomycetes</taxon>
        <taxon>Kickxellales</taxon>
        <taxon>Kickxellaceae</taxon>
        <taxon>Linderina</taxon>
    </lineage>
</organism>
<name>A0A1Y1WF79_9FUNG</name>
<dbReference type="GeneID" id="63802035"/>
<accession>A0A1Y1WF79</accession>
<proteinExistence type="predicted"/>
<protein>
    <recommendedName>
        <fullName evidence="3">F-box domain-containing protein</fullName>
    </recommendedName>
</protein>
<gene>
    <name evidence="1" type="ORF">DL89DRAFT_255810</name>
</gene>
<comment type="caution">
    <text evidence="1">The sequence shown here is derived from an EMBL/GenBank/DDBJ whole genome shotgun (WGS) entry which is preliminary data.</text>
</comment>
<dbReference type="RefSeq" id="XP_040745556.1">
    <property type="nucleotide sequence ID" value="XM_040885387.1"/>
</dbReference>